<dbReference type="Proteomes" id="UP000305647">
    <property type="component" value="Unassembled WGS sequence"/>
</dbReference>
<dbReference type="PANTHER" id="PTHR11741">
    <property type="entry name" value="ELONGATION FACTOR TS"/>
    <property type="match status" value="1"/>
</dbReference>
<comment type="function">
    <text evidence="4">Associates with the EF-Tu.GDP complex and induces the exchange of GDP to GTP. It remains bound to the aminoacyl-tRNA.EF-Tu.GTP complex up to the GTP hydrolysis stage on the ribosome.</text>
</comment>
<feature type="domain" description="Translation elongation factor EFTs/EF1B dimerisation" evidence="5">
    <location>
        <begin position="91"/>
        <end position="253"/>
    </location>
</feature>
<dbReference type="SUPFAM" id="SSF54713">
    <property type="entry name" value="Elongation factor Ts (EF-Ts), dimerisation domain"/>
    <property type="match status" value="1"/>
</dbReference>
<comment type="similarity">
    <text evidence="4">Belongs to the EF-Ts family.</text>
</comment>
<comment type="subcellular location">
    <subcellularLocation>
        <location evidence="4">Mitochondrion</location>
    </subcellularLocation>
</comment>
<reference evidence="6 7" key="1">
    <citation type="submission" date="2019-03" db="EMBL/GenBank/DDBJ databases">
        <title>Sequencing 25 genomes of Wallemia mellicola.</title>
        <authorList>
            <person name="Gostincar C."/>
        </authorList>
    </citation>
    <scope>NUCLEOTIDE SEQUENCE [LARGE SCALE GENOMIC DNA]</scope>
    <source>
        <strain evidence="6 7">EXF-8738</strain>
    </source>
</reference>
<evidence type="ECO:0000256" key="3">
    <source>
        <dbReference type="ARBA" id="ARBA00023128"/>
    </source>
</evidence>
<evidence type="ECO:0000256" key="4">
    <source>
        <dbReference type="HAMAP-Rule" id="MF_03135"/>
    </source>
</evidence>
<evidence type="ECO:0000259" key="5">
    <source>
        <dbReference type="Pfam" id="PF00889"/>
    </source>
</evidence>
<evidence type="ECO:0000313" key="6">
    <source>
        <dbReference type="EMBL" id="TIC29595.1"/>
    </source>
</evidence>
<name>A0A4T0QRY6_9BASI</name>
<protein>
    <recommendedName>
        <fullName evidence="4">Elongation factor Ts, mitochondrial</fullName>
        <shortName evidence="4">EF-Ts</shortName>
        <shortName evidence="4">EF-TsMt</shortName>
    </recommendedName>
</protein>
<keyword evidence="2 4" id="KW-0648">Protein biosynthesis</keyword>
<dbReference type="GO" id="GO:0005739">
    <property type="term" value="C:mitochondrion"/>
    <property type="evidence" value="ECO:0007669"/>
    <property type="project" value="UniProtKB-SubCell"/>
</dbReference>
<dbReference type="Gene3D" id="3.30.479.20">
    <property type="entry name" value="Elongation factor Ts, dimerisation domain"/>
    <property type="match status" value="1"/>
</dbReference>
<proteinExistence type="inferred from homology"/>
<gene>
    <name evidence="4" type="primary">TSF1</name>
    <name evidence="6" type="ORF">E3Q10_02505</name>
</gene>
<dbReference type="HAMAP" id="MF_00050">
    <property type="entry name" value="EF_Ts"/>
    <property type="match status" value="1"/>
</dbReference>
<keyword evidence="3 4" id="KW-0496">Mitochondrion</keyword>
<dbReference type="AlphaFoldDB" id="A0A4T0QRY6"/>
<evidence type="ECO:0000256" key="2">
    <source>
        <dbReference type="ARBA" id="ARBA00022917"/>
    </source>
</evidence>
<dbReference type="PANTHER" id="PTHR11741:SF0">
    <property type="entry name" value="ELONGATION FACTOR TS, MITOCHONDRIAL"/>
    <property type="match status" value="1"/>
</dbReference>
<dbReference type="InterPro" id="IPR001816">
    <property type="entry name" value="Transl_elong_EFTs/EF1B"/>
</dbReference>
<comment type="caution">
    <text evidence="6">The sequence shown here is derived from an EMBL/GenBank/DDBJ whole genome shotgun (WGS) entry which is preliminary data.</text>
</comment>
<evidence type="ECO:0000313" key="7">
    <source>
        <dbReference type="Proteomes" id="UP000305647"/>
    </source>
</evidence>
<accession>A0A4T0QRY6</accession>
<dbReference type="GO" id="GO:0003746">
    <property type="term" value="F:translation elongation factor activity"/>
    <property type="evidence" value="ECO:0007669"/>
    <property type="project" value="UniProtKB-UniRule"/>
</dbReference>
<keyword evidence="1 4" id="KW-0251">Elongation factor</keyword>
<evidence type="ECO:0000256" key="1">
    <source>
        <dbReference type="ARBA" id="ARBA00022768"/>
    </source>
</evidence>
<dbReference type="GO" id="GO:0070125">
    <property type="term" value="P:mitochondrial translational elongation"/>
    <property type="evidence" value="ECO:0007669"/>
    <property type="project" value="TreeGrafter"/>
</dbReference>
<dbReference type="EMBL" id="SPRO01000026">
    <property type="protein sequence ID" value="TIC29595.1"/>
    <property type="molecule type" value="Genomic_DNA"/>
</dbReference>
<dbReference type="InterPro" id="IPR036402">
    <property type="entry name" value="EF-Ts_dimer_sf"/>
</dbReference>
<dbReference type="Pfam" id="PF00889">
    <property type="entry name" value="EF_TS"/>
    <property type="match status" value="1"/>
</dbReference>
<organism evidence="6 7">
    <name type="scientific">Wallemia mellicola</name>
    <dbReference type="NCBI Taxonomy" id="1708541"/>
    <lineage>
        <taxon>Eukaryota</taxon>
        <taxon>Fungi</taxon>
        <taxon>Dikarya</taxon>
        <taxon>Basidiomycota</taxon>
        <taxon>Wallemiomycotina</taxon>
        <taxon>Wallemiomycetes</taxon>
        <taxon>Wallemiales</taxon>
        <taxon>Wallemiaceae</taxon>
        <taxon>Wallemia</taxon>
    </lineage>
</organism>
<dbReference type="InterPro" id="IPR014039">
    <property type="entry name" value="Transl_elong_EFTs/EF1B_dimer"/>
</dbReference>
<sequence>MSSKTELVKLLRNTYNCSITQAMAALKDGNYDLTSSKKAIETILERDSTKKAEKALNRGVGSEGLIGTIILNNGFPITTGVPALNRARGGILQVNCETDFVARTTNFKQLVQDVSHTLAFLNESNGFKDIDLNGDILSAPLIQSNPDSTPSTSSNTSIKDAITQTIANVGENITLQRFSGFSLDPATDKSSPFRLLGQFTHNKLQNESNSPVELGTLAGLIDLEVSNTSNESTASSLAKKIARQSVAIPSETLEDFNSQELLGGAEGESVLDHLKSMDAKILDFKRWSIK</sequence>